<evidence type="ECO:0000256" key="4">
    <source>
        <dbReference type="ARBA" id="ARBA00022525"/>
    </source>
</evidence>
<dbReference type="AlphaFoldDB" id="A0A975D5F1"/>
<feature type="compositionally biased region" description="Low complexity" evidence="6">
    <location>
        <begin position="420"/>
        <end position="437"/>
    </location>
</feature>
<dbReference type="GO" id="GO:0008270">
    <property type="term" value="F:zinc ion binding"/>
    <property type="evidence" value="ECO:0007669"/>
    <property type="project" value="InterPro"/>
</dbReference>
<dbReference type="PANTHER" id="PTHR38340">
    <property type="entry name" value="S-LAYER PROTEIN"/>
    <property type="match status" value="1"/>
</dbReference>
<dbReference type="PANTHER" id="PTHR38340:SF1">
    <property type="entry name" value="S-LAYER PROTEIN"/>
    <property type="match status" value="1"/>
</dbReference>
<keyword evidence="4" id="KW-0964">Secreted</keyword>
<dbReference type="EMBL" id="CP059319">
    <property type="protein sequence ID" value="QTH22988.1"/>
    <property type="molecule type" value="Genomic_DNA"/>
</dbReference>
<evidence type="ECO:0000313" key="8">
    <source>
        <dbReference type="EMBL" id="QTH22988.1"/>
    </source>
</evidence>
<keyword evidence="5" id="KW-0677">Repeat</keyword>
<dbReference type="PROSITE" id="PS00330">
    <property type="entry name" value="HEMOLYSIN_CALCIUM"/>
    <property type="match status" value="4"/>
</dbReference>
<feature type="region of interest" description="Disordered" evidence="6">
    <location>
        <begin position="381"/>
        <end position="456"/>
    </location>
</feature>
<comment type="similarity">
    <text evidence="3">Belongs to the peptidase M10B family.</text>
</comment>
<dbReference type="GO" id="GO:0005509">
    <property type="term" value="F:calcium ion binding"/>
    <property type="evidence" value="ECO:0007669"/>
    <property type="project" value="InterPro"/>
</dbReference>
<dbReference type="InterPro" id="IPR006026">
    <property type="entry name" value="Peptidase_Metallo"/>
</dbReference>
<dbReference type="InterPro" id="IPR024079">
    <property type="entry name" value="MetalloPept_cat_dom_sf"/>
</dbReference>
<evidence type="ECO:0000256" key="1">
    <source>
        <dbReference type="ARBA" id="ARBA00001913"/>
    </source>
</evidence>
<organism evidence="8 9">
    <name type="scientific">Rhizorhabdus wittichii</name>
    <dbReference type="NCBI Taxonomy" id="160791"/>
    <lineage>
        <taxon>Bacteria</taxon>
        <taxon>Pseudomonadati</taxon>
        <taxon>Pseudomonadota</taxon>
        <taxon>Alphaproteobacteria</taxon>
        <taxon>Sphingomonadales</taxon>
        <taxon>Sphingomonadaceae</taxon>
        <taxon>Rhizorhabdus</taxon>
    </lineage>
</organism>
<sequence length="606" mass="61382">MASISSLQQTEVTFLSGINASGILAGESYWTWNVDNPATYNPADNYTAKFGAGTAGTGATISYAFDIASNWSAVEQSAFASAAALWSAVADVTFVQASPGTAEVILRRGSDGHASGGQNTFFPGSTGTTTIGRARDGAIEIDTSAAGFGPIGSTFSEYGGYPYTTLVHEWGHVLGLGHGGAYDESLDFGSPRYTSFDSRAWTLMSYNDPDSGFSWGTSRASDGLLYRNTPVTPMPLDIVAIQRIYGVAVDTPLSGGQVYGFNSNIAGPIAKYFDFTQNSRPIVTLWNKGVGNTLDVSGFTSPSTIDLHDGGFSSVTGLKNDIAIAYGTRIDSAITGPGNDTIVGNDNSNVIMAGAGNDSITGGSGNDHLYGAASRAVQGDGSDTITGGAGNDYLQGNAGDDRLDGGTGSDRIQGGQGNDSIVGNSGNDSVNGNLGSDTIDGGEGNDSLRGGQGGDSIQGGAGNDVLLGDLGDDTLAGGAGIDILTGGGDADVFAFATGDATFATSGALAYMTDMIADFTDGVDHIRLGFGVPSGVAYDPGAFDTLAQAVAAAQARLDGGAGFTDVAVLKVGGDLYLFYDPGSSSPIEAIKLAGLSDPAAISVADFV</sequence>
<comment type="subcellular location">
    <subcellularLocation>
        <location evidence="2">Secreted</location>
    </subcellularLocation>
</comment>
<evidence type="ECO:0000313" key="9">
    <source>
        <dbReference type="Proteomes" id="UP000664914"/>
    </source>
</evidence>
<dbReference type="SMART" id="SM00235">
    <property type="entry name" value="ZnMc"/>
    <property type="match status" value="1"/>
</dbReference>
<dbReference type="PRINTS" id="PR00313">
    <property type="entry name" value="CABNDNGRPT"/>
</dbReference>
<dbReference type="SUPFAM" id="SSF55486">
    <property type="entry name" value="Metalloproteases ('zincins'), catalytic domain"/>
    <property type="match status" value="1"/>
</dbReference>
<dbReference type="Proteomes" id="UP000664914">
    <property type="component" value="Chromosome"/>
</dbReference>
<dbReference type="InterPro" id="IPR050557">
    <property type="entry name" value="RTX_toxin/Mannuronan_C5-epim"/>
</dbReference>
<evidence type="ECO:0000256" key="3">
    <source>
        <dbReference type="ARBA" id="ARBA00009490"/>
    </source>
</evidence>
<dbReference type="Pfam" id="PF00353">
    <property type="entry name" value="HemolysinCabind"/>
    <property type="match status" value="3"/>
</dbReference>
<reference evidence="8" key="2">
    <citation type="submission" date="2021-04" db="EMBL/GenBank/DDBJ databases">
        <title>Isolation and genomic analysis of the ibuprofen-degrading bacterium Sphingomonas strain MPO218.</title>
        <authorList>
            <person name="Aulestia M."/>
            <person name="Flores A."/>
            <person name="Mangas E.L."/>
            <person name="Perez-Pulido A.J."/>
            <person name="Santero E."/>
            <person name="Camacho E.M."/>
        </authorList>
    </citation>
    <scope>NUCLEOTIDE SEQUENCE</scope>
    <source>
        <strain evidence="8">MPO218</strain>
    </source>
</reference>
<protein>
    <submittedName>
        <fullName evidence="8">M10 family metallopeptidase C-terminal domain-containing protein</fullName>
    </submittedName>
</protein>
<dbReference type="InterPro" id="IPR011049">
    <property type="entry name" value="Serralysin-like_metalloprot_C"/>
</dbReference>
<evidence type="ECO:0000256" key="6">
    <source>
        <dbReference type="SAM" id="MobiDB-lite"/>
    </source>
</evidence>
<evidence type="ECO:0000256" key="2">
    <source>
        <dbReference type="ARBA" id="ARBA00004613"/>
    </source>
</evidence>
<dbReference type="Gene3D" id="3.40.390.10">
    <property type="entry name" value="Collagenase (Catalytic Domain)"/>
    <property type="match status" value="1"/>
</dbReference>
<dbReference type="Pfam" id="PF08548">
    <property type="entry name" value="Peptidase_M10_C"/>
    <property type="match status" value="1"/>
</dbReference>
<reference evidence="8" key="1">
    <citation type="submission" date="2020-07" db="EMBL/GenBank/DDBJ databases">
        <authorList>
            <person name="Camacho E."/>
        </authorList>
    </citation>
    <scope>NUCLEOTIDE SEQUENCE</scope>
    <source>
        <strain evidence="8">MPO218</strain>
    </source>
</reference>
<name>A0A975D5F1_9SPHN</name>
<comment type="cofactor">
    <cofactor evidence="1">
        <name>Ca(2+)</name>
        <dbReference type="ChEBI" id="CHEBI:29108"/>
    </cofactor>
</comment>
<dbReference type="InterPro" id="IPR018511">
    <property type="entry name" value="Hemolysin-typ_Ca-bd_CS"/>
</dbReference>
<gene>
    <name evidence="8" type="ORF">HRJ34_05595</name>
</gene>
<dbReference type="SUPFAM" id="SSF51120">
    <property type="entry name" value="beta-Roll"/>
    <property type="match status" value="2"/>
</dbReference>
<dbReference type="GO" id="GO:0005615">
    <property type="term" value="C:extracellular space"/>
    <property type="evidence" value="ECO:0007669"/>
    <property type="project" value="InterPro"/>
</dbReference>
<proteinExistence type="inferred from homology"/>
<dbReference type="GO" id="GO:0006508">
    <property type="term" value="P:proteolysis"/>
    <property type="evidence" value="ECO:0007669"/>
    <property type="project" value="InterPro"/>
</dbReference>
<accession>A0A975D5F1</accession>
<dbReference type="RefSeq" id="WP_208633539.1">
    <property type="nucleotide sequence ID" value="NZ_CP059319.1"/>
</dbReference>
<dbReference type="GO" id="GO:0008237">
    <property type="term" value="F:metallopeptidase activity"/>
    <property type="evidence" value="ECO:0007669"/>
    <property type="project" value="InterPro"/>
</dbReference>
<dbReference type="Gene3D" id="2.150.10.10">
    <property type="entry name" value="Serralysin-like metalloprotease, C-terminal"/>
    <property type="match status" value="3"/>
</dbReference>
<evidence type="ECO:0000259" key="7">
    <source>
        <dbReference type="SMART" id="SM00235"/>
    </source>
</evidence>
<evidence type="ECO:0000256" key="5">
    <source>
        <dbReference type="ARBA" id="ARBA00022737"/>
    </source>
</evidence>
<dbReference type="InterPro" id="IPR001343">
    <property type="entry name" value="Hemolysn_Ca-bd"/>
</dbReference>
<dbReference type="InterPro" id="IPR013858">
    <property type="entry name" value="Peptidase_M10B_C"/>
</dbReference>
<feature type="domain" description="Peptidase metallopeptidase" evidence="7">
    <location>
        <begin position="51"/>
        <end position="218"/>
    </location>
</feature>